<dbReference type="CDD" id="cd01347">
    <property type="entry name" value="ligand_gated_channel"/>
    <property type="match status" value="1"/>
</dbReference>
<dbReference type="EMBL" id="CU207211">
    <property type="protein sequence ID" value="CAL63501.1"/>
    <property type="molecule type" value="Genomic_DNA"/>
</dbReference>
<dbReference type="Pfam" id="PF00593">
    <property type="entry name" value="TonB_dep_Rec_b-barrel"/>
    <property type="match status" value="1"/>
</dbReference>
<keyword evidence="13 14" id="KW-0998">Cell outer membrane</keyword>
<organism evidence="19 20">
    <name type="scientific">Herminiimonas arsenicoxydans</name>
    <dbReference type="NCBI Taxonomy" id="204773"/>
    <lineage>
        <taxon>Bacteria</taxon>
        <taxon>Pseudomonadati</taxon>
        <taxon>Pseudomonadota</taxon>
        <taxon>Betaproteobacteria</taxon>
        <taxon>Burkholderiales</taxon>
        <taxon>Oxalobacteraceae</taxon>
        <taxon>Herminiimonas</taxon>
    </lineage>
</organism>
<dbReference type="PROSITE" id="PS52016">
    <property type="entry name" value="TONB_DEPENDENT_REC_3"/>
    <property type="match status" value="1"/>
</dbReference>
<evidence type="ECO:0000313" key="20">
    <source>
        <dbReference type="Proteomes" id="UP000006697"/>
    </source>
</evidence>
<dbReference type="KEGG" id="har:HEAR3400"/>
<keyword evidence="10 15" id="KW-0798">TonB box</keyword>
<dbReference type="InterPro" id="IPR036942">
    <property type="entry name" value="Beta-barrel_TonB_sf"/>
</dbReference>
<dbReference type="GO" id="GO:0038023">
    <property type="term" value="F:signaling receptor activity"/>
    <property type="evidence" value="ECO:0007669"/>
    <property type="project" value="InterPro"/>
</dbReference>
<evidence type="ECO:0000256" key="2">
    <source>
        <dbReference type="ARBA" id="ARBA00009810"/>
    </source>
</evidence>
<evidence type="ECO:0000256" key="1">
    <source>
        <dbReference type="ARBA" id="ARBA00004571"/>
    </source>
</evidence>
<evidence type="ECO:0000256" key="16">
    <source>
        <dbReference type="SAM" id="SignalP"/>
    </source>
</evidence>
<dbReference type="Gene3D" id="2.40.170.20">
    <property type="entry name" value="TonB-dependent receptor, beta-barrel domain"/>
    <property type="match status" value="1"/>
</dbReference>
<keyword evidence="11 14" id="KW-0472">Membrane</keyword>
<dbReference type="eggNOG" id="COG4774">
    <property type="taxonomic scope" value="Bacteria"/>
</dbReference>
<dbReference type="InterPro" id="IPR037066">
    <property type="entry name" value="Plug_dom_sf"/>
</dbReference>
<evidence type="ECO:0000256" key="15">
    <source>
        <dbReference type="RuleBase" id="RU003357"/>
    </source>
</evidence>
<keyword evidence="20" id="KW-1185">Reference proteome</keyword>
<evidence type="ECO:0000256" key="13">
    <source>
        <dbReference type="ARBA" id="ARBA00023237"/>
    </source>
</evidence>
<keyword evidence="3 14" id="KW-0813">Transport</keyword>
<dbReference type="NCBIfam" id="NF007349">
    <property type="entry name" value="PRK09840.1"/>
    <property type="match status" value="1"/>
</dbReference>
<feature type="signal peptide" evidence="16">
    <location>
        <begin position="1"/>
        <end position="35"/>
    </location>
</feature>
<keyword evidence="9" id="KW-0406">Ion transport</keyword>
<proteinExistence type="inferred from homology"/>
<evidence type="ECO:0000256" key="6">
    <source>
        <dbReference type="ARBA" id="ARBA00022692"/>
    </source>
</evidence>
<evidence type="ECO:0000256" key="12">
    <source>
        <dbReference type="ARBA" id="ARBA00023170"/>
    </source>
</evidence>
<dbReference type="InterPro" id="IPR012910">
    <property type="entry name" value="Plug_dom"/>
</dbReference>
<dbReference type="FunFam" id="2.170.130.10:FF:000001">
    <property type="entry name" value="Catecholate siderophore TonB-dependent receptor"/>
    <property type="match status" value="1"/>
</dbReference>
<feature type="domain" description="TonB-dependent receptor-like beta-barrel" evidence="17">
    <location>
        <begin position="293"/>
        <end position="727"/>
    </location>
</feature>
<feature type="domain" description="TonB-dependent receptor plug" evidence="18">
    <location>
        <begin position="68"/>
        <end position="168"/>
    </location>
</feature>
<evidence type="ECO:0000313" key="19">
    <source>
        <dbReference type="EMBL" id="CAL63501.1"/>
    </source>
</evidence>
<keyword evidence="4 14" id="KW-1134">Transmembrane beta strand</keyword>
<sequence>MAHIKSRKHPAARRSSCSTAVAMAFVVLPGTTVYAQQVTSVLPEVEVHGTTESYKADTVSSPKFTQPLLNTTQTITVIKKELVQQQGGATLTEALRNTPGVGTFSLGENGNTNTGDAIYMRGFDTSSSIFVDGVRDLGSISRDIFNIEQIEVTKGPAGADTGRGSPTGSINLSTKQPTMKEAYSGSVSVGSGDYKRITADLNKPLDFDGGAAFRINLLKDDSGVAGRDIVKNDRQGIAAAFAFGLKTNTRTYLNYLHVDQSNIPDGGVPTIGLPGYSSPVQAANPAATPPVVAIPARPFLNGASRVNSSNFYGTVGDFDDVTADMLTARVEHDISPDVKLQNTTRFGKTSQNYLLTGFMGSAPNLLTPNPADPTTWTLARSSQMKDQTNEIFSNQTNLTAKFDTGAVKHSLVTGVELSSEKQRSLGYAGLGTISAANLYNPNPYLVRTGYNPVGNGTNSEGRTNTLSVYLFDTLELSPQWQINGGVRVDHYDTKYESSTLNVRNATLNKSGTLLNWKLGGLYKPTEDSSLYVSYATSKQPPGGSNFALSSNANSAANVNYDPQETRTAEIGAKWDLLDKRLGLTTAIYRTDVKNEIEGNATDGFTQTGKKRVEGVELGVVGEITSAWQVSAGYTRMRTDVTAGAIVNQDGTSGLSYTPKQAFTAWTTYKLPGGFTIGGGARFVDALHKPKDGAVGTPQFVESYWVYDAMASYEVSKNVSLQLNLYNLADKDYVASINKSGYRYTPGIERSARLSANIKF</sequence>
<keyword evidence="12 19" id="KW-0675">Receptor</keyword>
<dbReference type="InterPro" id="IPR010105">
    <property type="entry name" value="TonB_sidphr_rcpt"/>
</dbReference>
<evidence type="ECO:0000256" key="5">
    <source>
        <dbReference type="ARBA" id="ARBA00022496"/>
    </source>
</evidence>
<name>A4GAG4_HERAR</name>
<reference evidence="19 20" key="1">
    <citation type="journal article" date="2007" name="PLoS Genet.">
        <title>A tale of two oxidation states: bacterial colonization of arsenic-rich environments.</title>
        <authorList>
            <person name="Muller D."/>
            <person name="Medigue C."/>
            <person name="Koechler S."/>
            <person name="Barbe V."/>
            <person name="Barakat M."/>
            <person name="Talla E."/>
            <person name="Bonnefoy V."/>
            <person name="Krin E."/>
            <person name="Arsene-Ploetze F."/>
            <person name="Carapito C."/>
            <person name="Chandler M."/>
            <person name="Cournoyer B."/>
            <person name="Cruveiller S."/>
            <person name="Dossat C."/>
            <person name="Duval S."/>
            <person name="Heymann M."/>
            <person name="Leize E."/>
            <person name="Lieutaud A."/>
            <person name="Lievremont D."/>
            <person name="Makita Y."/>
            <person name="Mangenot S."/>
            <person name="Nitschke W."/>
            <person name="Ortet P."/>
            <person name="Perdrial N."/>
            <person name="Schoepp B."/>
            <person name="Siguier N."/>
            <person name="Simeonova D.D."/>
            <person name="Rouy Z."/>
            <person name="Segurens B."/>
            <person name="Turlin E."/>
            <person name="Vallenet D."/>
            <person name="Van Dorsselaer A."/>
            <person name="Weiss S."/>
            <person name="Weissenbach J."/>
            <person name="Lett M.C."/>
            <person name="Danchin A."/>
            <person name="Bertin P.N."/>
        </authorList>
    </citation>
    <scope>NUCLEOTIDE SEQUENCE [LARGE SCALE GENOMIC DNA]</scope>
    <source>
        <strain evidence="20">ULPAs1</strain>
    </source>
</reference>
<dbReference type="AlphaFoldDB" id="A4GAG4"/>
<dbReference type="HOGENOM" id="CLU_008287_9_1_4"/>
<evidence type="ECO:0000256" key="14">
    <source>
        <dbReference type="PROSITE-ProRule" id="PRU01360"/>
    </source>
</evidence>
<comment type="similarity">
    <text evidence="2 14 15">Belongs to the TonB-dependent receptor family.</text>
</comment>
<dbReference type="Pfam" id="PF07715">
    <property type="entry name" value="Plug"/>
    <property type="match status" value="1"/>
</dbReference>
<dbReference type="InterPro" id="IPR000531">
    <property type="entry name" value="Beta-barrel_TonB"/>
</dbReference>
<keyword evidence="5" id="KW-0410">Iron transport</keyword>
<dbReference type="GO" id="GO:0015344">
    <property type="term" value="F:siderophore uptake transmembrane transporter activity"/>
    <property type="evidence" value="ECO:0007669"/>
    <property type="project" value="TreeGrafter"/>
</dbReference>
<dbReference type="PANTHER" id="PTHR32552">
    <property type="entry name" value="FERRICHROME IRON RECEPTOR-RELATED"/>
    <property type="match status" value="1"/>
</dbReference>
<dbReference type="GO" id="GO:0009279">
    <property type="term" value="C:cell outer membrane"/>
    <property type="evidence" value="ECO:0007669"/>
    <property type="project" value="UniProtKB-SubCell"/>
</dbReference>
<dbReference type="GO" id="GO:0015891">
    <property type="term" value="P:siderophore transport"/>
    <property type="evidence" value="ECO:0007669"/>
    <property type="project" value="InterPro"/>
</dbReference>
<evidence type="ECO:0000256" key="3">
    <source>
        <dbReference type="ARBA" id="ARBA00022448"/>
    </source>
</evidence>
<keyword evidence="8" id="KW-0408">Iron</keyword>
<evidence type="ECO:0000256" key="8">
    <source>
        <dbReference type="ARBA" id="ARBA00023004"/>
    </source>
</evidence>
<feature type="chain" id="PRO_5002668298" evidence="16">
    <location>
        <begin position="36"/>
        <end position="759"/>
    </location>
</feature>
<evidence type="ECO:0000259" key="18">
    <source>
        <dbReference type="Pfam" id="PF07715"/>
    </source>
</evidence>
<evidence type="ECO:0000256" key="4">
    <source>
        <dbReference type="ARBA" id="ARBA00022452"/>
    </source>
</evidence>
<dbReference type="SUPFAM" id="SSF56935">
    <property type="entry name" value="Porins"/>
    <property type="match status" value="1"/>
</dbReference>
<dbReference type="NCBIfam" id="TIGR01783">
    <property type="entry name" value="TonB-siderophor"/>
    <property type="match status" value="1"/>
</dbReference>
<evidence type="ECO:0000259" key="17">
    <source>
        <dbReference type="Pfam" id="PF00593"/>
    </source>
</evidence>
<dbReference type="STRING" id="204773.HEAR3400"/>
<comment type="subcellular location">
    <subcellularLocation>
        <location evidence="1 14">Cell outer membrane</location>
        <topology evidence="1 14">Multi-pass membrane protein</topology>
    </subcellularLocation>
</comment>
<gene>
    <name evidence="19" type="ordered locus">HEAR3400</name>
</gene>
<accession>A4GAG4</accession>
<dbReference type="Gene3D" id="2.170.130.10">
    <property type="entry name" value="TonB-dependent receptor, plug domain"/>
    <property type="match status" value="1"/>
</dbReference>
<keyword evidence="6 14" id="KW-0812">Transmembrane</keyword>
<evidence type="ECO:0000256" key="7">
    <source>
        <dbReference type="ARBA" id="ARBA00022729"/>
    </source>
</evidence>
<dbReference type="PANTHER" id="PTHR32552:SF89">
    <property type="entry name" value="CATECHOLATE SIDEROPHORE RECEPTOR FIU"/>
    <property type="match status" value="1"/>
</dbReference>
<keyword evidence="7 16" id="KW-0732">Signal</keyword>
<evidence type="ECO:0000256" key="9">
    <source>
        <dbReference type="ARBA" id="ARBA00023065"/>
    </source>
</evidence>
<evidence type="ECO:0000256" key="11">
    <source>
        <dbReference type="ARBA" id="ARBA00023136"/>
    </source>
</evidence>
<dbReference type="Proteomes" id="UP000006697">
    <property type="component" value="Chromosome"/>
</dbReference>
<dbReference type="InterPro" id="IPR039426">
    <property type="entry name" value="TonB-dep_rcpt-like"/>
</dbReference>
<dbReference type="OrthoDB" id="9790771at2"/>
<evidence type="ECO:0000256" key="10">
    <source>
        <dbReference type="ARBA" id="ARBA00023077"/>
    </source>
</evidence>
<protein>
    <submittedName>
        <fullName evidence="19">TonB-dependent receptor for iron transport</fullName>
    </submittedName>
</protein>